<accession>A0A9P6L0G5</accession>
<protein>
    <submittedName>
        <fullName evidence="1">Uncharacterized protein</fullName>
    </submittedName>
</protein>
<dbReference type="EMBL" id="SBJO01000003">
    <property type="protein sequence ID" value="KAF9764975.1"/>
    <property type="molecule type" value="Genomic_DNA"/>
</dbReference>
<feature type="non-terminal residue" evidence="1">
    <location>
        <position position="1"/>
    </location>
</feature>
<sequence length="112" mass="13445">NIPTKFTYEKEYLSNNFKPHTFKRGRFTIEDYSALESKYEISKEYKKGRFHVIETKPIKKPLEEGDLLKIIELQNKQINMLYSILKKDEREDQEFVKTSIQIENILKGNKKK</sequence>
<gene>
    <name evidence="1" type="ORF">NGRA_0120</name>
</gene>
<reference evidence="1 2" key="1">
    <citation type="journal article" date="2020" name="Genome Biol. Evol.">
        <title>Comparative genomics of strictly vertically transmitted, feminizing microsporidia endosymbionts of amphipod crustaceans.</title>
        <authorList>
            <person name="Cormier A."/>
            <person name="Chebbi M.A."/>
            <person name="Giraud I."/>
            <person name="Wattier R."/>
            <person name="Teixeira M."/>
            <person name="Gilbert C."/>
            <person name="Rigaud T."/>
            <person name="Cordaux R."/>
        </authorList>
    </citation>
    <scope>NUCLEOTIDE SEQUENCE [LARGE SCALE GENOMIC DNA]</scope>
    <source>
        <strain evidence="1 2">Ou3-Ou53</strain>
    </source>
</reference>
<proteinExistence type="predicted"/>
<comment type="caution">
    <text evidence="1">The sequence shown here is derived from an EMBL/GenBank/DDBJ whole genome shotgun (WGS) entry which is preliminary data.</text>
</comment>
<dbReference type="AlphaFoldDB" id="A0A9P6L0G5"/>
<evidence type="ECO:0000313" key="2">
    <source>
        <dbReference type="Proteomes" id="UP000740883"/>
    </source>
</evidence>
<organism evidence="1 2">
    <name type="scientific">Nosema granulosis</name>
    <dbReference type="NCBI Taxonomy" id="83296"/>
    <lineage>
        <taxon>Eukaryota</taxon>
        <taxon>Fungi</taxon>
        <taxon>Fungi incertae sedis</taxon>
        <taxon>Microsporidia</taxon>
        <taxon>Nosematidae</taxon>
        <taxon>Nosema</taxon>
    </lineage>
</organism>
<dbReference type="OrthoDB" id="2196219at2759"/>
<name>A0A9P6L0G5_9MICR</name>
<keyword evidence="2" id="KW-1185">Reference proteome</keyword>
<evidence type="ECO:0000313" key="1">
    <source>
        <dbReference type="EMBL" id="KAF9764975.1"/>
    </source>
</evidence>
<dbReference type="Proteomes" id="UP000740883">
    <property type="component" value="Unassembled WGS sequence"/>
</dbReference>